<evidence type="ECO:0000313" key="3">
    <source>
        <dbReference type="Proteomes" id="UP001479436"/>
    </source>
</evidence>
<name>A0ABR2WW21_9FUNG</name>
<proteinExistence type="predicted"/>
<dbReference type="EMBL" id="JASJQH010000236">
    <property type="protein sequence ID" value="KAK9765691.1"/>
    <property type="molecule type" value="Genomic_DNA"/>
</dbReference>
<reference evidence="2 3" key="1">
    <citation type="submission" date="2023-04" db="EMBL/GenBank/DDBJ databases">
        <title>Genome of Basidiobolus ranarum AG-B5.</title>
        <authorList>
            <person name="Stajich J.E."/>
            <person name="Carter-House D."/>
            <person name="Gryganskyi A."/>
        </authorList>
    </citation>
    <scope>NUCLEOTIDE SEQUENCE [LARGE SCALE GENOMIC DNA]</scope>
    <source>
        <strain evidence="2 3">AG-B5</strain>
    </source>
</reference>
<evidence type="ECO:0000313" key="2">
    <source>
        <dbReference type="EMBL" id="KAK9765691.1"/>
    </source>
</evidence>
<protein>
    <submittedName>
        <fullName evidence="2">Uncharacterized protein</fullName>
    </submittedName>
</protein>
<sequence length="120" mass="12543">MDNLNELVWRTSNPKPSSNSNGQGRLSPSSSNIGNNKSGTLPFNSAPQGVSPQKQPFGSYAQKTLNPSINTASSTSPRSFSPSNSLPRKPPLDKVGNDPFENLVNLGGSAKKSSTAGLSL</sequence>
<feature type="compositionally biased region" description="Low complexity" evidence="1">
    <location>
        <begin position="73"/>
        <end position="87"/>
    </location>
</feature>
<feature type="compositionally biased region" description="Polar residues" evidence="1">
    <location>
        <begin position="111"/>
        <end position="120"/>
    </location>
</feature>
<dbReference type="Proteomes" id="UP001479436">
    <property type="component" value="Unassembled WGS sequence"/>
</dbReference>
<organism evidence="2 3">
    <name type="scientific">Basidiobolus ranarum</name>
    <dbReference type="NCBI Taxonomy" id="34480"/>
    <lineage>
        <taxon>Eukaryota</taxon>
        <taxon>Fungi</taxon>
        <taxon>Fungi incertae sedis</taxon>
        <taxon>Zoopagomycota</taxon>
        <taxon>Entomophthoromycotina</taxon>
        <taxon>Basidiobolomycetes</taxon>
        <taxon>Basidiobolales</taxon>
        <taxon>Basidiobolaceae</taxon>
        <taxon>Basidiobolus</taxon>
    </lineage>
</organism>
<feature type="compositionally biased region" description="Polar residues" evidence="1">
    <location>
        <begin position="10"/>
        <end position="72"/>
    </location>
</feature>
<keyword evidence="3" id="KW-1185">Reference proteome</keyword>
<comment type="caution">
    <text evidence="2">The sequence shown here is derived from an EMBL/GenBank/DDBJ whole genome shotgun (WGS) entry which is preliminary data.</text>
</comment>
<feature type="region of interest" description="Disordered" evidence="1">
    <location>
        <begin position="1"/>
        <end position="120"/>
    </location>
</feature>
<evidence type="ECO:0000256" key="1">
    <source>
        <dbReference type="SAM" id="MobiDB-lite"/>
    </source>
</evidence>
<accession>A0ABR2WW21</accession>
<gene>
    <name evidence="2" type="ORF">K7432_005762</name>
</gene>